<feature type="domain" description="Thiamine pyrophosphate enzyme N-terminal TPP-binding" evidence="14">
    <location>
        <begin position="3"/>
        <end position="116"/>
    </location>
</feature>
<dbReference type="InterPro" id="IPR029061">
    <property type="entry name" value="THDP-binding"/>
</dbReference>
<evidence type="ECO:0000256" key="5">
    <source>
        <dbReference type="ARBA" id="ARBA00022605"/>
    </source>
</evidence>
<dbReference type="InterPro" id="IPR012000">
    <property type="entry name" value="Thiamin_PyroP_enz_cen_dom"/>
</dbReference>
<dbReference type="InterPro" id="IPR029035">
    <property type="entry name" value="DHS-like_NAD/FAD-binding_dom"/>
</dbReference>
<dbReference type="GO" id="GO:0000287">
    <property type="term" value="F:magnesium ion binding"/>
    <property type="evidence" value="ECO:0007669"/>
    <property type="project" value="UniProtKB-UniRule"/>
</dbReference>
<dbReference type="STRING" id="580340.Tlie_0137"/>
<dbReference type="CDD" id="cd07035">
    <property type="entry name" value="TPP_PYR_POX_like"/>
    <property type="match status" value="1"/>
</dbReference>
<dbReference type="InterPro" id="IPR045229">
    <property type="entry name" value="TPP_enz"/>
</dbReference>
<dbReference type="InterPro" id="IPR012846">
    <property type="entry name" value="Acetolactate_synth_lsu"/>
</dbReference>
<dbReference type="InterPro" id="IPR039368">
    <property type="entry name" value="AHAS_TPP"/>
</dbReference>
<dbReference type="AlphaFoldDB" id="G7V5X8"/>
<dbReference type="InterPro" id="IPR011766">
    <property type="entry name" value="TPP_enzyme_TPP-bd"/>
</dbReference>
<dbReference type="CDD" id="cd02015">
    <property type="entry name" value="TPP_AHAS"/>
    <property type="match status" value="1"/>
</dbReference>
<dbReference type="Gene3D" id="3.40.50.970">
    <property type="match status" value="2"/>
</dbReference>
<name>G7V5X8_THELD</name>
<keyword evidence="16" id="KW-1185">Reference proteome</keyword>
<evidence type="ECO:0000256" key="1">
    <source>
        <dbReference type="ARBA" id="ARBA00004974"/>
    </source>
</evidence>
<dbReference type="Gene3D" id="3.40.50.1220">
    <property type="entry name" value="TPP-binding domain"/>
    <property type="match status" value="1"/>
</dbReference>
<evidence type="ECO:0000256" key="2">
    <source>
        <dbReference type="ARBA" id="ARBA00005025"/>
    </source>
</evidence>
<comment type="cofactor">
    <cofactor evidence="11">
        <name>Mg(2+)</name>
        <dbReference type="ChEBI" id="CHEBI:18420"/>
    </cofactor>
    <text evidence="11">Binds 1 Mg(2+) ion per subunit.</text>
</comment>
<evidence type="ECO:0000256" key="8">
    <source>
        <dbReference type="ARBA" id="ARBA00022842"/>
    </source>
</evidence>
<dbReference type="FunFam" id="3.40.50.970:FF:000007">
    <property type="entry name" value="Acetolactate synthase"/>
    <property type="match status" value="1"/>
</dbReference>
<evidence type="ECO:0000256" key="7">
    <source>
        <dbReference type="ARBA" id="ARBA00022723"/>
    </source>
</evidence>
<dbReference type="GO" id="GO:0009099">
    <property type="term" value="P:L-valine biosynthetic process"/>
    <property type="evidence" value="ECO:0007669"/>
    <property type="project" value="UniProtKB-UniPathway"/>
</dbReference>
<dbReference type="SUPFAM" id="SSF52518">
    <property type="entry name" value="Thiamin diphosphate-binding fold (THDP-binding)"/>
    <property type="match status" value="2"/>
</dbReference>
<feature type="domain" description="Thiamine pyrophosphate enzyme central" evidence="12">
    <location>
        <begin position="192"/>
        <end position="327"/>
    </location>
</feature>
<keyword evidence="10 11" id="KW-0100">Branched-chain amino acid biosynthesis</keyword>
<dbReference type="GO" id="GO:0030976">
    <property type="term" value="F:thiamine pyrophosphate binding"/>
    <property type="evidence" value="ECO:0007669"/>
    <property type="project" value="UniProtKB-UniRule"/>
</dbReference>
<keyword evidence="8 11" id="KW-0460">Magnesium</keyword>
<evidence type="ECO:0000259" key="13">
    <source>
        <dbReference type="Pfam" id="PF02775"/>
    </source>
</evidence>
<evidence type="ECO:0000313" key="15">
    <source>
        <dbReference type="EMBL" id="AER65883.1"/>
    </source>
</evidence>
<evidence type="ECO:0000259" key="12">
    <source>
        <dbReference type="Pfam" id="PF00205"/>
    </source>
</evidence>
<evidence type="ECO:0000256" key="3">
    <source>
        <dbReference type="ARBA" id="ARBA00007812"/>
    </source>
</evidence>
<dbReference type="GO" id="GO:0009097">
    <property type="term" value="P:isoleucine biosynthetic process"/>
    <property type="evidence" value="ECO:0007669"/>
    <property type="project" value="UniProtKB-UniPathway"/>
</dbReference>
<feature type="domain" description="Thiamine pyrophosphate enzyme TPP-binding" evidence="13">
    <location>
        <begin position="386"/>
        <end position="533"/>
    </location>
</feature>
<keyword evidence="9 11" id="KW-0786">Thiamine pyrophosphate</keyword>
<dbReference type="EMBL" id="CP003096">
    <property type="protein sequence ID" value="AER65883.1"/>
    <property type="molecule type" value="Genomic_DNA"/>
</dbReference>
<keyword evidence="6 11" id="KW-0808">Transferase</keyword>
<dbReference type="PANTHER" id="PTHR18968:SF13">
    <property type="entry name" value="ACETOLACTATE SYNTHASE CATALYTIC SUBUNIT, MITOCHONDRIAL"/>
    <property type="match status" value="1"/>
</dbReference>
<reference evidence="16" key="1">
    <citation type="submission" date="2011-10" db="EMBL/GenBank/DDBJ databases">
        <title>The complete genome of chromosome of Thermovirga lienii DSM 17291.</title>
        <authorList>
            <consortium name="US DOE Joint Genome Institute (JGI-PGF)"/>
            <person name="Lucas S."/>
            <person name="Copeland A."/>
            <person name="Lapidus A."/>
            <person name="Glavina del Rio T."/>
            <person name="Dalin E."/>
            <person name="Tice H."/>
            <person name="Bruce D."/>
            <person name="Goodwin L."/>
            <person name="Pitluck S."/>
            <person name="Peters L."/>
            <person name="Mikhailova N."/>
            <person name="Saunders E."/>
            <person name="Kyrpides N."/>
            <person name="Mavromatis K."/>
            <person name="Ivanova N."/>
            <person name="Last F.I."/>
            <person name="Brettin T."/>
            <person name="Detter J.C."/>
            <person name="Han C."/>
            <person name="Larimer F."/>
            <person name="Land M."/>
            <person name="Hauser L."/>
            <person name="Markowitz V."/>
            <person name="Cheng J.-F."/>
            <person name="Hugenholtz P."/>
            <person name="Woyke T."/>
            <person name="Wu D."/>
            <person name="Spring S."/>
            <person name="Schroeder M."/>
            <person name="Brambilla E.-M."/>
            <person name="Klenk H.-P."/>
            <person name="Eisen J.A."/>
        </authorList>
    </citation>
    <scope>NUCLEOTIDE SEQUENCE [LARGE SCALE GENOMIC DNA]</scope>
    <source>
        <strain evidence="16">ATCC BAA-1197 / DSM 17291 / Cas60314</strain>
    </source>
</reference>
<sequence>MKMTGAQMIAKALEKEGVEYVFGIPGGAVIPLFDALYDAPFKVVLTRHEQAACHAADGYARTSGKVGVCVATSGPGATNIMTGLANAHMDSVPLVVITGQVATGAIGTDAFQEADIYGCSLPLVKHSFLVRSIKELPSALKAAFIIASTRRPGPVLVDVPVDVQRAIGTFEYPEGVTFPGYDPTMPEETEGLKDAVAMLEKSERPVILAGGGCNNSSASKWLIELAKKADCPVATTLMGKGSFPETDPLALGMAGMHGTPQANMALTESDLILAIGTRFSDRTTGDRRAFAPKAKVIHIDIDAAELGKNIKAHLPIRCHAELALKTLFESMGDKKSEARKKWLSQIEDAKRKFPPEPTSNQGVDPREAIRVLRRLMGQEEHLVTEVGQHQMWAALHWKALMPRTFITSGGLGTMGFGIPAAIGVAFAHEGKPVTCLSGDGSFFMNMQELETCARYNLPVHIVVLNNCSLGMVRQWQELFWNERYASTCVPQACSIAEVAKTMGFKSWVVKENNDLESTLKEALEHHGPTLVECMVPTQEKVFPMVPPGGKIGNFLYPENK</sequence>
<dbReference type="HOGENOM" id="CLU_013748_1_2_0"/>
<dbReference type="EC" id="2.2.1.6" evidence="4 11"/>
<organism evidence="15 16">
    <name type="scientific">Thermovirga lienii (strain ATCC BAA-1197 / DSM 17291 / Cas60314)</name>
    <dbReference type="NCBI Taxonomy" id="580340"/>
    <lineage>
        <taxon>Bacteria</taxon>
        <taxon>Thermotogati</taxon>
        <taxon>Synergistota</taxon>
        <taxon>Synergistia</taxon>
        <taxon>Synergistales</taxon>
        <taxon>Thermovirgaceae</taxon>
        <taxon>Thermovirga</taxon>
    </lineage>
</organism>
<evidence type="ECO:0000256" key="10">
    <source>
        <dbReference type="ARBA" id="ARBA00023304"/>
    </source>
</evidence>
<dbReference type="SUPFAM" id="SSF52467">
    <property type="entry name" value="DHS-like NAD/FAD-binding domain"/>
    <property type="match status" value="1"/>
</dbReference>
<dbReference type="Pfam" id="PF02776">
    <property type="entry name" value="TPP_enzyme_N"/>
    <property type="match status" value="1"/>
</dbReference>
<dbReference type="GO" id="GO:0003984">
    <property type="term" value="F:acetolactate synthase activity"/>
    <property type="evidence" value="ECO:0007669"/>
    <property type="project" value="UniProtKB-EC"/>
</dbReference>
<gene>
    <name evidence="15" type="ordered locus">Tlie_0137</name>
</gene>
<protein>
    <recommendedName>
        <fullName evidence="4 11">Acetolactate synthase</fullName>
        <ecNumber evidence="4 11">2.2.1.6</ecNumber>
    </recommendedName>
</protein>
<dbReference type="OrthoDB" id="4494979at2"/>
<comment type="pathway">
    <text evidence="1 11">Amino-acid biosynthesis; L-isoleucine biosynthesis; L-isoleucine from 2-oxobutanoate: step 1/4.</text>
</comment>
<reference evidence="15 16" key="2">
    <citation type="journal article" date="2012" name="Stand. Genomic Sci.">
        <title>Genome sequence of the moderately thermophilic, amino-acid-degrading and sulfur-reducing bacterium Thermovirga lienii type strain (Cas60314(T)).</title>
        <authorList>
            <person name="Goker M."/>
            <person name="Saunders E."/>
            <person name="Lapidus A."/>
            <person name="Nolan M."/>
            <person name="Lucas S."/>
            <person name="Hammon N."/>
            <person name="Deshpande S."/>
            <person name="Cheng J.F."/>
            <person name="Han C."/>
            <person name="Tapia R."/>
            <person name="Goodwin L.A."/>
            <person name="Pitluck S."/>
            <person name="Liolios K."/>
            <person name="Mavromatis K."/>
            <person name="Pagani I."/>
            <person name="Ivanova N."/>
            <person name="Mikhailova N."/>
            <person name="Pati A."/>
            <person name="Chen A."/>
            <person name="Palaniappan K."/>
            <person name="Land M."/>
            <person name="Chang Y.J."/>
            <person name="Jeffries C.D."/>
            <person name="Brambilla E.M."/>
            <person name="Rohde M."/>
            <person name="Spring S."/>
            <person name="Detter J.C."/>
            <person name="Woyke T."/>
            <person name="Bristow J."/>
            <person name="Eisen J.A."/>
            <person name="Markowitz V."/>
            <person name="Hugenholtz P."/>
            <person name="Kyrpides N.C."/>
            <person name="Klenk H.P."/>
        </authorList>
    </citation>
    <scope>NUCLEOTIDE SEQUENCE [LARGE SCALE GENOMIC DNA]</scope>
    <source>
        <strain evidence="16">ATCC BAA-1197 / DSM 17291 / Cas60314</strain>
    </source>
</reference>
<dbReference type="InterPro" id="IPR012001">
    <property type="entry name" value="Thiamin_PyroP_enz_TPP-bd_dom"/>
</dbReference>
<dbReference type="UniPathway" id="UPA00047">
    <property type="reaction ID" value="UER00055"/>
</dbReference>
<dbReference type="Proteomes" id="UP000005868">
    <property type="component" value="Chromosome"/>
</dbReference>
<comment type="pathway">
    <text evidence="2 11">Amino-acid biosynthesis; L-valine biosynthesis; L-valine from pyruvate: step 1/4.</text>
</comment>
<evidence type="ECO:0000313" key="16">
    <source>
        <dbReference type="Proteomes" id="UP000005868"/>
    </source>
</evidence>
<evidence type="ECO:0000256" key="9">
    <source>
        <dbReference type="ARBA" id="ARBA00023052"/>
    </source>
</evidence>
<dbReference type="Pfam" id="PF02775">
    <property type="entry name" value="TPP_enzyme_C"/>
    <property type="match status" value="1"/>
</dbReference>
<proteinExistence type="inferred from homology"/>
<keyword evidence="5 11" id="KW-0028">Amino-acid biosynthesis</keyword>
<dbReference type="PANTHER" id="PTHR18968">
    <property type="entry name" value="THIAMINE PYROPHOSPHATE ENZYMES"/>
    <property type="match status" value="1"/>
</dbReference>
<comment type="catalytic activity">
    <reaction evidence="11">
        <text>2 pyruvate + H(+) = (2S)-2-acetolactate + CO2</text>
        <dbReference type="Rhea" id="RHEA:25249"/>
        <dbReference type="ChEBI" id="CHEBI:15361"/>
        <dbReference type="ChEBI" id="CHEBI:15378"/>
        <dbReference type="ChEBI" id="CHEBI:16526"/>
        <dbReference type="ChEBI" id="CHEBI:58476"/>
        <dbReference type="EC" id="2.2.1.6"/>
    </reaction>
</comment>
<accession>G7V5X8</accession>
<dbReference type="GO" id="GO:0050660">
    <property type="term" value="F:flavin adenine dinucleotide binding"/>
    <property type="evidence" value="ECO:0007669"/>
    <property type="project" value="InterPro"/>
</dbReference>
<dbReference type="NCBIfam" id="TIGR00118">
    <property type="entry name" value="acolac_lg"/>
    <property type="match status" value="1"/>
</dbReference>
<dbReference type="eggNOG" id="COG0028">
    <property type="taxonomic scope" value="Bacteria"/>
</dbReference>
<evidence type="ECO:0000256" key="6">
    <source>
        <dbReference type="ARBA" id="ARBA00022679"/>
    </source>
</evidence>
<dbReference type="FunFam" id="3.40.50.1220:FF:000008">
    <property type="entry name" value="Acetolactate synthase"/>
    <property type="match status" value="1"/>
</dbReference>
<keyword evidence="7 11" id="KW-0479">Metal-binding</keyword>
<evidence type="ECO:0000256" key="11">
    <source>
        <dbReference type="RuleBase" id="RU003591"/>
    </source>
</evidence>
<comment type="similarity">
    <text evidence="3 11">Belongs to the TPP enzyme family.</text>
</comment>
<dbReference type="KEGG" id="tli:Tlie_0137"/>
<comment type="cofactor">
    <cofactor evidence="11">
        <name>thiamine diphosphate</name>
        <dbReference type="ChEBI" id="CHEBI:58937"/>
    </cofactor>
    <text evidence="11">Binds 1 thiamine pyrophosphate per subunit.</text>
</comment>
<dbReference type="GO" id="GO:0005948">
    <property type="term" value="C:acetolactate synthase complex"/>
    <property type="evidence" value="ECO:0007669"/>
    <property type="project" value="TreeGrafter"/>
</dbReference>
<evidence type="ECO:0000256" key="4">
    <source>
        <dbReference type="ARBA" id="ARBA00013145"/>
    </source>
</evidence>
<dbReference type="UniPathway" id="UPA00049">
    <property type="reaction ID" value="UER00059"/>
</dbReference>
<evidence type="ECO:0000259" key="14">
    <source>
        <dbReference type="Pfam" id="PF02776"/>
    </source>
</evidence>
<dbReference type="Pfam" id="PF00205">
    <property type="entry name" value="TPP_enzyme_M"/>
    <property type="match status" value="1"/>
</dbReference>